<gene>
    <name evidence="1" type="ORF">DOFOFD_05970</name>
</gene>
<sequence>MEPFQRNAEALQRLSCAIQIATNNLLSDQSEQTHTTLLDAISFVDDFVDEKGQFAERQVDPKKMPDFTRFAKLDPRPSDVR</sequence>
<keyword evidence="2" id="KW-1185">Reference proteome</keyword>
<evidence type="ECO:0000313" key="1">
    <source>
        <dbReference type="EMBL" id="MEE8658554.1"/>
    </source>
</evidence>
<accession>A0ABU7U0Z1</accession>
<reference evidence="1 2" key="1">
    <citation type="submission" date="2023-10" db="EMBL/GenBank/DDBJ databases">
        <title>Sorlinia euscelidii gen. nov., sp. nov., an acetic acid bacteria isolated from the gut of Euscelidius variegatus emitter.</title>
        <authorList>
            <person name="Michoud G."/>
            <person name="Marasco R."/>
            <person name="Seferji K."/>
            <person name="Gonella E."/>
            <person name="Garuglieri E."/>
            <person name="Alma A."/>
            <person name="Mapelli F."/>
            <person name="Borin S."/>
            <person name="Daffonchio D."/>
            <person name="Crotti E."/>
        </authorList>
    </citation>
    <scope>NUCLEOTIDE SEQUENCE [LARGE SCALE GENOMIC DNA]</scope>
    <source>
        <strain evidence="1 2">EV16P</strain>
    </source>
</reference>
<comment type="caution">
    <text evidence="1">The sequence shown here is derived from an EMBL/GenBank/DDBJ whole genome shotgun (WGS) entry which is preliminary data.</text>
</comment>
<dbReference type="EMBL" id="JAWJZY010000002">
    <property type="protein sequence ID" value="MEE8658554.1"/>
    <property type="molecule type" value="Genomic_DNA"/>
</dbReference>
<name>A0ABU7U0Z1_9PROT</name>
<organism evidence="1 2">
    <name type="scientific">Sorlinia euscelidii</name>
    <dbReference type="NCBI Taxonomy" id="3081148"/>
    <lineage>
        <taxon>Bacteria</taxon>
        <taxon>Pseudomonadati</taxon>
        <taxon>Pseudomonadota</taxon>
        <taxon>Alphaproteobacteria</taxon>
        <taxon>Acetobacterales</taxon>
        <taxon>Acetobacteraceae</taxon>
        <taxon>Sorlinia</taxon>
    </lineage>
</organism>
<dbReference type="Proteomes" id="UP001312908">
    <property type="component" value="Unassembled WGS sequence"/>
</dbReference>
<proteinExistence type="predicted"/>
<evidence type="ECO:0000313" key="2">
    <source>
        <dbReference type="Proteomes" id="UP001312908"/>
    </source>
</evidence>
<protein>
    <submittedName>
        <fullName evidence="1">Uncharacterized protein</fullName>
    </submittedName>
</protein>